<dbReference type="GO" id="GO:0016853">
    <property type="term" value="F:isomerase activity"/>
    <property type="evidence" value="ECO:0007669"/>
    <property type="project" value="UniProtKB-KW"/>
</dbReference>
<name>A0A1H1ZT79_9ACTN</name>
<dbReference type="InterPro" id="IPR037401">
    <property type="entry name" value="SnoaL-like"/>
</dbReference>
<dbReference type="SUPFAM" id="SSF54427">
    <property type="entry name" value="NTF2-like"/>
    <property type="match status" value="1"/>
</dbReference>
<proteinExistence type="predicted"/>
<dbReference type="RefSeq" id="WP_091415248.1">
    <property type="nucleotide sequence ID" value="NZ_LT629749.1"/>
</dbReference>
<dbReference type="Pfam" id="PF12680">
    <property type="entry name" value="SnoaL_2"/>
    <property type="match status" value="1"/>
</dbReference>
<evidence type="ECO:0000313" key="2">
    <source>
        <dbReference type="EMBL" id="SDT36799.1"/>
    </source>
</evidence>
<dbReference type="AlphaFoldDB" id="A0A1H1ZT79"/>
<keyword evidence="2" id="KW-0413">Isomerase</keyword>
<feature type="domain" description="SnoaL-like" evidence="1">
    <location>
        <begin position="4"/>
        <end position="104"/>
    </location>
</feature>
<keyword evidence="3" id="KW-1185">Reference proteome</keyword>
<evidence type="ECO:0000259" key="1">
    <source>
        <dbReference type="Pfam" id="PF12680"/>
    </source>
</evidence>
<dbReference type="Proteomes" id="UP000199092">
    <property type="component" value="Chromosome I"/>
</dbReference>
<dbReference type="Gene3D" id="3.10.450.50">
    <property type="match status" value="1"/>
</dbReference>
<organism evidence="2 3">
    <name type="scientific">Friedmanniella luteola</name>
    <dbReference type="NCBI Taxonomy" id="546871"/>
    <lineage>
        <taxon>Bacteria</taxon>
        <taxon>Bacillati</taxon>
        <taxon>Actinomycetota</taxon>
        <taxon>Actinomycetes</taxon>
        <taxon>Propionibacteriales</taxon>
        <taxon>Nocardioidaceae</taxon>
        <taxon>Friedmanniella</taxon>
    </lineage>
</organism>
<dbReference type="STRING" id="546871.SAMN04488543_3985"/>
<dbReference type="OrthoDB" id="6692273at2"/>
<sequence length="123" mass="12856">MSNREIAEAFSGHRFADAYPHLAPDVRWVLVGAEVLQGADAVRQACDGTTEALVGTTTTFVRSVTADGGDVVAVDVVGRYDAPDGTTSLVSSCDVYEFRDGAVATLTSYTVELDALPPTADDG</sequence>
<accession>A0A1H1ZT79</accession>
<evidence type="ECO:0000313" key="3">
    <source>
        <dbReference type="Proteomes" id="UP000199092"/>
    </source>
</evidence>
<reference evidence="2 3" key="1">
    <citation type="submission" date="2016-10" db="EMBL/GenBank/DDBJ databases">
        <authorList>
            <person name="de Groot N.N."/>
        </authorList>
    </citation>
    <scope>NUCLEOTIDE SEQUENCE [LARGE SCALE GENOMIC DNA]</scope>
    <source>
        <strain evidence="2 3">DSM 21741</strain>
    </source>
</reference>
<dbReference type="EMBL" id="LT629749">
    <property type="protein sequence ID" value="SDT36799.1"/>
    <property type="molecule type" value="Genomic_DNA"/>
</dbReference>
<protein>
    <submittedName>
        <fullName evidence="2">Ketosteroid isomerase-related protein</fullName>
    </submittedName>
</protein>
<dbReference type="InterPro" id="IPR032710">
    <property type="entry name" value="NTF2-like_dom_sf"/>
</dbReference>
<gene>
    <name evidence="2" type="ORF">SAMN04488543_3985</name>
</gene>